<dbReference type="PROSITE" id="PS51084">
    <property type="entry name" value="HIT_2"/>
    <property type="match status" value="1"/>
</dbReference>
<evidence type="ECO:0000313" key="6">
    <source>
        <dbReference type="Proteomes" id="UP000285138"/>
    </source>
</evidence>
<dbReference type="Gene3D" id="3.30.428.10">
    <property type="entry name" value="HIT-like"/>
    <property type="match status" value="1"/>
</dbReference>
<dbReference type="EMBL" id="QZAA01000182">
    <property type="protein sequence ID" value="RQD74886.1"/>
    <property type="molecule type" value="Genomic_DNA"/>
</dbReference>
<dbReference type="InterPro" id="IPR001310">
    <property type="entry name" value="Histidine_triad_HIT"/>
</dbReference>
<evidence type="ECO:0000256" key="1">
    <source>
        <dbReference type="PIRSR" id="PIRSR601310-1"/>
    </source>
</evidence>
<evidence type="ECO:0000313" key="5">
    <source>
        <dbReference type="EMBL" id="RQD74886.1"/>
    </source>
</evidence>
<reference evidence="5 6" key="1">
    <citation type="submission" date="2018-08" db="EMBL/GenBank/DDBJ databases">
        <title>The metabolism and importance of syntrophic acetate oxidation coupled to methane or sulfide production in haloalkaline environments.</title>
        <authorList>
            <person name="Timmers P.H.A."/>
            <person name="Vavourakis C.D."/>
            <person name="Sorokin D.Y."/>
            <person name="Sinninghe Damste J.S."/>
            <person name="Muyzer G."/>
            <person name="Stams A.J.M."/>
            <person name="Plugge C.M."/>
        </authorList>
    </citation>
    <scope>NUCLEOTIDE SEQUENCE [LARGE SCALE GENOMIC DNA]</scope>
    <source>
        <strain evidence="5">MSAO_Bac1</strain>
    </source>
</reference>
<dbReference type="PANTHER" id="PTHR23089">
    <property type="entry name" value="HISTIDINE TRIAD HIT PROTEIN"/>
    <property type="match status" value="1"/>
</dbReference>
<dbReference type="PROSITE" id="PS00892">
    <property type="entry name" value="HIT_1"/>
    <property type="match status" value="1"/>
</dbReference>
<dbReference type="Proteomes" id="UP000285138">
    <property type="component" value="Unassembled WGS sequence"/>
</dbReference>
<evidence type="ECO:0000256" key="2">
    <source>
        <dbReference type="PIRSR" id="PIRSR601310-3"/>
    </source>
</evidence>
<protein>
    <submittedName>
        <fullName evidence="5">Histidine triad nucleotide-binding protein</fullName>
    </submittedName>
</protein>
<organism evidence="5 6">
    <name type="scientific">Candidatus Syntrophonatronum acetioxidans</name>
    <dbReference type="NCBI Taxonomy" id="1795816"/>
    <lineage>
        <taxon>Bacteria</taxon>
        <taxon>Bacillati</taxon>
        <taxon>Bacillota</taxon>
        <taxon>Clostridia</taxon>
        <taxon>Eubacteriales</taxon>
        <taxon>Syntrophomonadaceae</taxon>
        <taxon>Candidatus Syntrophonatronum</taxon>
    </lineage>
</organism>
<feature type="domain" description="HIT" evidence="4">
    <location>
        <begin position="5"/>
        <end position="114"/>
    </location>
</feature>
<accession>A0A424YCG9</accession>
<dbReference type="Pfam" id="PF01230">
    <property type="entry name" value="HIT"/>
    <property type="match status" value="1"/>
</dbReference>
<gene>
    <name evidence="5" type="ORF">D5R97_07100</name>
</gene>
<feature type="short sequence motif" description="Histidine triad motif" evidence="2 3">
    <location>
        <begin position="98"/>
        <end position="102"/>
    </location>
</feature>
<sequence length="114" mass="12722">MSDCLFCKIISREIPSEIVYEDDKIIAFKDIQPQAPVHVLIVPKEHISTILGLRDESAELIGYLHQKVKDIAEEIGVSDSGFRLVCNHGKDGDQIVPHVHFHLLGGRSLTWPPG</sequence>
<dbReference type="SUPFAM" id="SSF54197">
    <property type="entry name" value="HIT-like"/>
    <property type="match status" value="1"/>
</dbReference>
<comment type="caution">
    <text evidence="5">The sequence shown here is derived from an EMBL/GenBank/DDBJ whole genome shotgun (WGS) entry which is preliminary data.</text>
</comment>
<name>A0A424YCG9_9FIRM</name>
<proteinExistence type="predicted"/>
<evidence type="ECO:0000259" key="4">
    <source>
        <dbReference type="PROSITE" id="PS51084"/>
    </source>
</evidence>
<feature type="active site" description="Tele-AMP-histidine intermediate" evidence="1">
    <location>
        <position position="100"/>
    </location>
</feature>
<evidence type="ECO:0000256" key="3">
    <source>
        <dbReference type="PROSITE-ProRule" id="PRU00464"/>
    </source>
</evidence>
<dbReference type="CDD" id="cd01276">
    <property type="entry name" value="PKCI_related"/>
    <property type="match status" value="1"/>
</dbReference>
<dbReference type="AlphaFoldDB" id="A0A424YCG9"/>
<dbReference type="InterPro" id="IPR019808">
    <property type="entry name" value="Histidine_triad_CS"/>
</dbReference>
<dbReference type="PRINTS" id="PR00332">
    <property type="entry name" value="HISTRIAD"/>
</dbReference>
<dbReference type="GO" id="GO:0003824">
    <property type="term" value="F:catalytic activity"/>
    <property type="evidence" value="ECO:0007669"/>
    <property type="project" value="InterPro"/>
</dbReference>
<dbReference type="InterPro" id="IPR011146">
    <property type="entry name" value="HIT-like"/>
</dbReference>
<dbReference type="InterPro" id="IPR036265">
    <property type="entry name" value="HIT-like_sf"/>
</dbReference>